<evidence type="ECO:0000313" key="3">
    <source>
        <dbReference type="Proteomes" id="UP000076715"/>
    </source>
</evidence>
<keyword evidence="1" id="KW-0175">Coiled coil</keyword>
<keyword evidence="3" id="KW-1185">Reference proteome</keyword>
<dbReference type="OrthoDB" id="1454800at2"/>
<proteinExistence type="predicted"/>
<dbReference type="RefSeq" id="WP_066313972.1">
    <property type="nucleotide sequence ID" value="NZ_LQRT01000013.1"/>
</dbReference>
<dbReference type="STRING" id="1642818.AWE51_05650"/>
<dbReference type="AlphaFoldDB" id="A0A163AC93"/>
<organism evidence="2 3">
    <name type="scientific">Aquimarina aggregata</name>
    <dbReference type="NCBI Taxonomy" id="1642818"/>
    <lineage>
        <taxon>Bacteria</taxon>
        <taxon>Pseudomonadati</taxon>
        <taxon>Bacteroidota</taxon>
        <taxon>Flavobacteriia</taxon>
        <taxon>Flavobacteriales</taxon>
        <taxon>Flavobacteriaceae</taxon>
        <taxon>Aquimarina</taxon>
    </lineage>
</organism>
<sequence length="219" mass="25908">MEDFNEEKFNGDWGERLNNQNKDFEEKYTKLYDELYKRFEIEFGNLQSLDSKCDFLQELMDKITEANNDMNNNYDINELAEESESKLKGLRSFFEVEMQKLFHKTEKNEKSDEDMLWFKVGLCFAQGIMEKYKSNGVMNSNWTAPKIAKDLNLPKCEKYFLGTLNNYDSSSPNASKNIFNNLAKIEKIIKHCDDNKISISPSFMVRYNEMKQKSIYNKK</sequence>
<accession>A0A163AC93</accession>
<gene>
    <name evidence="2" type="ORF">AWE51_05650</name>
</gene>
<dbReference type="EMBL" id="LQRT01000013">
    <property type="protein sequence ID" value="KZS40435.1"/>
    <property type="molecule type" value="Genomic_DNA"/>
</dbReference>
<evidence type="ECO:0000313" key="2">
    <source>
        <dbReference type="EMBL" id="KZS40435.1"/>
    </source>
</evidence>
<feature type="coiled-coil region" evidence="1">
    <location>
        <begin position="14"/>
        <end position="73"/>
    </location>
</feature>
<comment type="caution">
    <text evidence="2">The sequence shown here is derived from an EMBL/GenBank/DDBJ whole genome shotgun (WGS) entry which is preliminary data.</text>
</comment>
<name>A0A163AC93_9FLAO</name>
<evidence type="ECO:0000256" key="1">
    <source>
        <dbReference type="SAM" id="Coils"/>
    </source>
</evidence>
<protein>
    <submittedName>
        <fullName evidence="2">Uncharacterized protein</fullName>
    </submittedName>
</protein>
<dbReference type="Proteomes" id="UP000076715">
    <property type="component" value="Unassembled WGS sequence"/>
</dbReference>
<reference evidence="2 3" key="1">
    <citation type="submission" date="2016-01" db="EMBL/GenBank/DDBJ databases">
        <title>The draft genome sequence of Aquimarina sp. RZW4-3-2.</title>
        <authorList>
            <person name="Wang Y."/>
        </authorList>
    </citation>
    <scope>NUCLEOTIDE SEQUENCE [LARGE SCALE GENOMIC DNA]</scope>
    <source>
        <strain evidence="2 3">RZW4-3-2</strain>
    </source>
</reference>